<evidence type="ECO:0000313" key="8">
    <source>
        <dbReference type="EMBL" id="KAG0729386.1"/>
    </source>
</evidence>
<feature type="region of interest" description="Disordered" evidence="7">
    <location>
        <begin position="157"/>
        <end position="176"/>
    </location>
</feature>
<keyword evidence="4 6" id="KW-0496">Mitochondrion</keyword>
<evidence type="ECO:0000313" key="9">
    <source>
        <dbReference type="Proteomes" id="UP000770661"/>
    </source>
</evidence>
<dbReference type="Proteomes" id="UP000770661">
    <property type="component" value="Unassembled WGS sequence"/>
</dbReference>
<dbReference type="PANTHER" id="PTHR13137:SF6">
    <property type="entry name" value="SUCCINATE DEHYDROGENASE ASSEMBLY FACTOR 3, MITOCHONDRIAL"/>
    <property type="match status" value="1"/>
</dbReference>
<reference evidence="8" key="1">
    <citation type="submission" date="2020-07" db="EMBL/GenBank/DDBJ databases">
        <title>The High-quality genome of the commercially important snow crab, Chionoecetes opilio.</title>
        <authorList>
            <person name="Jeong J.-H."/>
            <person name="Ryu S."/>
        </authorList>
    </citation>
    <scope>NUCLEOTIDE SEQUENCE</scope>
    <source>
        <strain evidence="8">MADBK_172401_WGS</strain>
        <tissue evidence="8">Digestive gland</tissue>
    </source>
</reference>
<gene>
    <name evidence="8" type="primary">Sdhaf3</name>
    <name evidence="8" type="ORF">GWK47_030423</name>
</gene>
<evidence type="ECO:0000256" key="6">
    <source>
        <dbReference type="RuleBase" id="RU368039"/>
    </source>
</evidence>
<comment type="subcellular location">
    <subcellularLocation>
        <location evidence="1 6">Mitochondrion matrix</location>
    </subcellularLocation>
</comment>
<evidence type="ECO:0000256" key="7">
    <source>
        <dbReference type="SAM" id="MobiDB-lite"/>
    </source>
</evidence>
<dbReference type="Pfam" id="PF13233">
    <property type="entry name" value="Complex1_LYR_2"/>
    <property type="match status" value="1"/>
</dbReference>
<keyword evidence="5 6" id="KW-0143">Chaperone</keyword>
<comment type="subunit">
    <text evidence="6">Interacts with the iron-sulfur protein subunit within the SDH catalytic dimer.</text>
</comment>
<dbReference type="CDD" id="cd20270">
    <property type="entry name" value="Complex1_LYR_SDHAF3_LYRM10"/>
    <property type="match status" value="1"/>
</dbReference>
<keyword evidence="9" id="KW-1185">Reference proteome</keyword>
<sequence length="176" mass="19225">MGGGQRAVGGAFTHPQRVRLLYKTILKLHRGLPLELRALVVTVIEAAREGQRRRAGGEWCYGAGVCLVGAGSGQVLPQCSLPPTGDQYTKDEFKRNKAASTEQSQAFMVEWTNYAITVAKQLGVRGSHTAKSLGRPLSQGDLDQFNDEQVHQLFELHEAAKNPEEPSTAQNPKKDT</sequence>
<evidence type="ECO:0000256" key="5">
    <source>
        <dbReference type="ARBA" id="ARBA00023186"/>
    </source>
</evidence>
<dbReference type="GO" id="GO:0005758">
    <property type="term" value="C:mitochondrial intermembrane space"/>
    <property type="evidence" value="ECO:0007669"/>
    <property type="project" value="TreeGrafter"/>
</dbReference>
<keyword evidence="3" id="KW-0809">Transit peptide</keyword>
<name>A0A8J4YRR7_CHIOP</name>
<feature type="compositionally biased region" description="Polar residues" evidence="7">
    <location>
        <begin position="165"/>
        <end position="176"/>
    </location>
</feature>
<protein>
    <recommendedName>
        <fullName evidence="6">Succinate dehydrogenase assembly factor 3</fullName>
        <shortName evidence="6">SDH assembly factor 3</shortName>
        <shortName evidence="6">SDHAF3</shortName>
    </recommendedName>
</protein>
<proteinExistence type="inferred from homology"/>
<comment type="caution">
    <text evidence="8">The sequence shown here is derived from an EMBL/GenBank/DDBJ whole genome shotgun (WGS) entry which is preliminary data.</text>
</comment>
<dbReference type="EMBL" id="JACEEZ010001256">
    <property type="protein sequence ID" value="KAG0729386.1"/>
    <property type="molecule type" value="Genomic_DNA"/>
</dbReference>
<comment type="function">
    <text evidence="6">Plays an essential role in the assembly of succinate dehydrogenase (SDH), an enzyme complex (also referred to as respiratory complex II) that is a component of both the tricarboxylic acid (TCA) cycle and the mitochondrial electron transport chain, and which couples the oxidation of succinate to fumarate with the reduction of ubiquinone (coenzyme Q) to ubiquinol. Promotes maturation of the iron-sulfur protein subunit of the SDH catalytic dimer, protecting it from the deleterious effects of oxidants. May act together with SDHAF1.</text>
</comment>
<evidence type="ECO:0000256" key="4">
    <source>
        <dbReference type="ARBA" id="ARBA00023128"/>
    </source>
</evidence>
<evidence type="ECO:0000256" key="1">
    <source>
        <dbReference type="ARBA" id="ARBA00004305"/>
    </source>
</evidence>
<dbReference type="GO" id="GO:0006105">
    <property type="term" value="P:succinate metabolic process"/>
    <property type="evidence" value="ECO:0007669"/>
    <property type="project" value="TreeGrafter"/>
</dbReference>
<dbReference type="GO" id="GO:0034553">
    <property type="term" value="P:mitochondrial respiratory chain complex II assembly"/>
    <property type="evidence" value="ECO:0007669"/>
    <property type="project" value="UniProtKB-UniRule"/>
</dbReference>
<dbReference type="AlphaFoldDB" id="A0A8J4YRR7"/>
<dbReference type="OrthoDB" id="278329at2759"/>
<evidence type="ECO:0000256" key="2">
    <source>
        <dbReference type="ARBA" id="ARBA00006020"/>
    </source>
</evidence>
<comment type="similarity">
    <text evidence="2 6">Belongs to the complex I LYR family. SDHAF3 subfamily.</text>
</comment>
<dbReference type="GO" id="GO:0005759">
    <property type="term" value="C:mitochondrial matrix"/>
    <property type="evidence" value="ECO:0007669"/>
    <property type="project" value="UniProtKB-SubCell"/>
</dbReference>
<organism evidence="8 9">
    <name type="scientific">Chionoecetes opilio</name>
    <name type="common">Atlantic snow crab</name>
    <name type="synonym">Cancer opilio</name>
    <dbReference type="NCBI Taxonomy" id="41210"/>
    <lineage>
        <taxon>Eukaryota</taxon>
        <taxon>Metazoa</taxon>
        <taxon>Ecdysozoa</taxon>
        <taxon>Arthropoda</taxon>
        <taxon>Crustacea</taxon>
        <taxon>Multicrustacea</taxon>
        <taxon>Malacostraca</taxon>
        <taxon>Eumalacostraca</taxon>
        <taxon>Eucarida</taxon>
        <taxon>Decapoda</taxon>
        <taxon>Pleocyemata</taxon>
        <taxon>Brachyura</taxon>
        <taxon>Eubrachyura</taxon>
        <taxon>Majoidea</taxon>
        <taxon>Majidae</taxon>
        <taxon>Chionoecetes</taxon>
    </lineage>
</organism>
<evidence type="ECO:0000256" key="3">
    <source>
        <dbReference type="ARBA" id="ARBA00022946"/>
    </source>
</evidence>
<accession>A0A8J4YRR7</accession>
<dbReference type="PANTHER" id="PTHR13137">
    <property type="entry name" value="DC11 ACN9 HOMOLOG"/>
    <property type="match status" value="1"/>
</dbReference>
<dbReference type="InterPro" id="IPR008381">
    <property type="entry name" value="SDHAF3/Sdh7"/>
</dbReference>